<dbReference type="HOGENOM" id="CLU_3230776_0_0_4"/>
<dbReference type="EMBL" id="CP000545">
    <property type="protein sequence ID" value="ABM98732.2"/>
    <property type="molecule type" value="Genomic_DNA"/>
</dbReference>
<sequence length="47" mass="5394">MSDAMVRMASSTCARRLRDMRLAIRRSSGRRAREPSPAFLIRWNDAA</sequence>
<dbReference type="KEGG" id="bml:BMA10229_1641"/>
<organism evidence="1 2">
    <name type="scientific">Burkholderia mallei (strain NCTC 10229)</name>
    <dbReference type="NCBI Taxonomy" id="412022"/>
    <lineage>
        <taxon>Bacteria</taxon>
        <taxon>Pseudomonadati</taxon>
        <taxon>Pseudomonadota</taxon>
        <taxon>Betaproteobacteria</taxon>
        <taxon>Burkholderiales</taxon>
        <taxon>Burkholderiaceae</taxon>
        <taxon>Burkholderia</taxon>
        <taxon>pseudomallei group</taxon>
    </lineage>
</organism>
<gene>
    <name evidence="1" type="ordered locus">BMA10229_1641</name>
</gene>
<reference evidence="1 2" key="1">
    <citation type="submission" date="2007-01" db="EMBL/GenBank/DDBJ databases">
        <authorList>
            <person name="DeShazer D."/>
            <person name="Woods D.E."/>
            <person name="Nierman W.C."/>
        </authorList>
    </citation>
    <scope>NUCLEOTIDE SEQUENCE [LARGE SCALE GENOMIC DNA]</scope>
    <source>
        <strain evidence="1 2">NCTC 10229</strain>
    </source>
</reference>
<accession>A2S0H2</accession>
<protein>
    <submittedName>
        <fullName evidence="1">Uncharacterized protein</fullName>
    </submittedName>
</protein>
<evidence type="ECO:0000313" key="1">
    <source>
        <dbReference type="EMBL" id="ABM98732.2"/>
    </source>
</evidence>
<dbReference type="Proteomes" id="UP000002283">
    <property type="component" value="Chromosome II"/>
</dbReference>
<evidence type="ECO:0000313" key="2">
    <source>
        <dbReference type="Proteomes" id="UP000002283"/>
    </source>
</evidence>
<dbReference type="AlphaFoldDB" id="A2S0H2"/>
<name>A2S0H2_BURM9</name>
<proteinExistence type="predicted"/>